<dbReference type="NCBIfam" id="TIGR02212">
    <property type="entry name" value="lolCE"/>
    <property type="match status" value="1"/>
</dbReference>
<dbReference type="Pfam" id="PF02687">
    <property type="entry name" value="FtsX"/>
    <property type="match status" value="1"/>
</dbReference>
<keyword evidence="4" id="KW-1003">Cell membrane</keyword>
<feature type="domain" description="MacB-like periplasmic core" evidence="10">
    <location>
        <begin position="30"/>
        <end position="241"/>
    </location>
</feature>
<feature type="transmembrane region" description="Helical" evidence="8">
    <location>
        <begin position="269"/>
        <end position="287"/>
    </location>
</feature>
<evidence type="ECO:0000256" key="8">
    <source>
        <dbReference type="SAM" id="Phobius"/>
    </source>
</evidence>
<keyword evidence="7 8" id="KW-0472">Membrane</keyword>
<evidence type="ECO:0000256" key="7">
    <source>
        <dbReference type="ARBA" id="ARBA00023136"/>
    </source>
</evidence>
<keyword evidence="6 8" id="KW-1133">Transmembrane helix</keyword>
<evidence type="ECO:0000259" key="9">
    <source>
        <dbReference type="Pfam" id="PF02687"/>
    </source>
</evidence>
<dbReference type="NCBIfam" id="TIGR02213">
    <property type="entry name" value="lolE_release"/>
    <property type="match status" value="1"/>
</dbReference>
<comment type="similarity">
    <text evidence="2">Belongs to the ABC-4 integral membrane protein family. LolC/E subfamily.</text>
</comment>
<evidence type="ECO:0000256" key="5">
    <source>
        <dbReference type="ARBA" id="ARBA00022692"/>
    </source>
</evidence>
<gene>
    <name evidence="11" type="ORF">BZJ21_09295</name>
</gene>
<keyword evidence="5 8" id="KW-0812">Transmembrane</keyword>
<protein>
    <submittedName>
        <fullName evidence="11">Lipoprotein transporter subunit LolE</fullName>
    </submittedName>
</protein>
<evidence type="ECO:0000256" key="6">
    <source>
        <dbReference type="ARBA" id="ARBA00022989"/>
    </source>
</evidence>
<dbReference type="InterPro" id="IPR011925">
    <property type="entry name" value="LolCE_TM"/>
</dbReference>
<dbReference type="PANTHER" id="PTHR30489">
    <property type="entry name" value="LIPOPROTEIN-RELEASING SYSTEM TRANSMEMBRANE PROTEIN LOLE"/>
    <property type="match status" value="1"/>
</dbReference>
<evidence type="ECO:0000313" key="12">
    <source>
        <dbReference type="Proteomes" id="UP000189431"/>
    </source>
</evidence>
<dbReference type="PANTHER" id="PTHR30489:SF0">
    <property type="entry name" value="LIPOPROTEIN-RELEASING SYSTEM TRANSMEMBRANE PROTEIN LOLE"/>
    <property type="match status" value="1"/>
</dbReference>
<evidence type="ECO:0000256" key="2">
    <source>
        <dbReference type="ARBA" id="ARBA00005236"/>
    </source>
</evidence>
<dbReference type="RefSeq" id="WP_077669640.1">
    <property type="nucleotide sequence ID" value="NZ_MUFR01000023.1"/>
</dbReference>
<organism evidence="11 12">
    <name type="scientific">Salinivibrio costicola subsp. alcaliphilus</name>
    <dbReference type="NCBI Taxonomy" id="272773"/>
    <lineage>
        <taxon>Bacteria</taxon>
        <taxon>Pseudomonadati</taxon>
        <taxon>Pseudomonadota</taxon>
        <taxon>Gammaproteobacteria</taxon>
        <taxon>Vibrionales</taxon>
        <taxon>Vibrionaceae</taxon>
        <taxon>Salinivibrio</taxon>
    </lineage>
</organism>
<evidence type="ECO:0000256" key="3">
    <source>
        <dbReference type="ARBA" id="ARBA00022448"/>
    </source>
</evidence>
<name>A0ABX3KQE7_SALCS</name>
<keyword evidence="11" id="KW-0449">Lipoprotein</keyword>
<feature type="transmembrane region" description="Helical" evidence="8">
    <location>
        <begin position="379"/>
        <end position="398"/>
    </location>
</feature>
<dbReference type="InterPro" id="IPR051447">
    <property type="entry name" value="Lipoprotein-release_system"/>
</dbReference>
<dbReference type="EMBL" id="MUFR01000023">
    <property type="protein sequence ID" value="OOF33724.1"/>
    <property type="molecule type" value="Genomic_DNA"/>
</dbReference>
<keyword evidence="12" id="KW-1185">Reference proteome</keyword>
<evidence type="ECO:0000313" key="11">
    <source>
        <dbReference type="EMBL" id="OOF33724.1"/>
    </source>
</evidence>
<feature type="transmembrane region" description="Helical" evidence="8">
    <location>
        <begin position="317"/>
        <end position="340"/>
    </location>
</feature>
<feature type="transmembrane region" description="Helical" evidence="8">
    <location>
        <begin position="21"/>
        <end position="48"/>
    </location>
</feature>
<evidence type="ECO:0000256" key="4">
    <source>
        <dbReference type="ARBA" id="ARBA00022475"/>
    </source>
</evidence>
<comment type="subcellular location">
    <subcellularLocation>
        <location evidence="1">Cell membrane</location>
        <topology evidence="1">Multi-pass membrane protein</topology>
    </subcellularLocation>
</comment>
<dbReference type="InterPro" id="IPR011926">
    <property type="entry name" value="LolE_gammaproteobact"/>
</dbReference>
<evidence type="ECO:0000259" key="10">
    <source>
        <dbReference type="Pfam" id="PF12704"/>
    </source>
</evidence>
<dbReference type="Proteomes" id="UP000189431">
    <property type="component" value="Unassembled WGS sequence"/>
</dbReference>
<keyword evidence="3" id="KW-0813">Transport</keyword>
<accession>A0ABX3KQE7</accession>
<proteinExistence type="inferred from homology"/>
<feature type="domain" description="ABC3 transporter permease C-terminal" evidence="9">
    <location>
        <begin position="273"/>
        <end position="406"/>
    </location>
</feature>
<dbReference type="InterPro" id="IPR025857">
    <property type="entry name" value="MacB_PCD"/>
</dbReference>
<dbReference type="NCBIfam" id="NF008357">
    <property type="entry name" value="PRK11146.1"/>
    <property type="match status" value="1"/>
</dbReference>
<comment type="caution">
    <text evidence="11">The sequence shown here is derived from an EMBL/GenBank/DDBJ whole genome shotgun (WGS) entry which is preliminary data.</text>
</comment>
<sequence length="413" mass="44965">MMKPLSLAIGRRFSRARQRNRLVSFISLSSVMGIAVGVMVIIVGLSAMNGFERELNQRVLSVVPHGQVFGVNGPIENWQQVQAQSERHPQVEAAAPYVELTALMEHGTRLQPAQIRAVDPTSERTVSRIGDYIDGGWESLPAGQSRLVLGQGIASQLGVSKGDWITVMVPATDSSLNLRAPKRVRMQVAGLLQLGGQIDHSLALMRLQDAQALMGMDEAVTGVSLKVSPVLDARKIVQEVGQTLSTYVYLKDWTGDFGYLYRDIQLVRAIMYLVMVLVIGVACFNVVSTLMMSVKDRAADIAILRTMGANDRLIRRIFIWYGLFSGALGSAIGSVLGVAIASHLTAILSQIEAWVGHRFLSGDVYFVNFLPSELHATDVVLVSITAILLSLLAAWYPARRACQLQPAAVLSAK</sequence>
<dbReference type="Pfam" id="PF12704">
    <property type="entry name" value="MacB_PCD"/>
    <property type="match status" value="1"/>
</dbReference>
<reference evidence="12" key="1">
    <citation type="submission" date="2017-01" db="EMBL/GenBank/DDBJ databases">
        <title>Draft genome of the species Salinivibrio costicola subsp. alcaliphilus.</title>
        <authorList>
            <person name="Lopez-Hermoso C."/>
            <person name="De La Haba R."/>
            <person name="Sanchez-Porro C."/>
            <person name="Ventosa A."/>
        </authorList>
    </citation>
    <scope>NUCLEOTIDE SEQUENCE [LARGE SCALE GENOMIC DNA]</scope>
    <source>
        <strain evidence="12">CBH448</strain>
    </source>
</reference>
<evidence type="ECO:0000256" key="1">
    <source>
        <dbReference type="ARBA" id="ARBA00004651"/>
    </source>
</evidence>
<dbReference type="InterPro" id="IPR003838">
    <property type="entry name" value="ABC3_permease_C"/>
</dbReference>